<dbReference type="AlphaFoldDB" id="A0A0A9CWC7"/>
<accession>A0A0A9CWC7</accession>
<reference evidence="1" key="1">
    <citation type="submission" date="2014-09" db="EMBL/GenBank/DDBJ databases">
        <authorList>
            <person name="Magalhaes I.L.F."/>
            <person name="Oliveira U."/>
            <person name="Santos F.R."/>
            <person name="Vidigal T.H.D.A."/>
            <person name="Brescovit A.D."/>
            <person name="Santos A.J."/>
        </authorList>
    </citation>
    <scope>NUCLEOTIDE SEQUENCE</scope>
    <source>
        <tissue evidence="1">Shoot tissue taken approximately 20 cm above the soil surface</tissue>
    </source>
</reference>
<sequence>MVLMTIMSKLKMITNNLDSTLCPVWGMNSKMLGRQQSLMQIN</sequence>
<name>A0A0A9CWC7_ARUDO</name>
<proteinExistence type="predicted"/>
<organism evidence="1">
    <name type="scientific">Arundo donax</name>
    <name type="common">Giant reed</name>
    <name type="synonym">Donax arundinaceus</name>
    <dbReference type="NCBI Taxonomy" id="35708"/>
    <lineage>
        <taxon>Eukaryota</taxon>
        <taxon>Viridiplantae</taxon>
        <taxon>Streptophyta</taxon>
        <taxon>Embryophyta</taxon>
        <taxon>Tracheophyta</taxon>
        <taxon>Spermatophyta</taxon>
        <taxon>Magnoliopsida</taxon>
        <taxon>Liliopsida</taxon>
        <taxon>Poales</taxon>
        <taxon>Poaceae</taxon>
        <taxon>PACMAD clade</taxon>
        <taxon>Arundinoideae</taxon>
        <taxon>Arundineae</taxon>
        <taxon>Arundo</taxon>
    </lineage>
</organism>
<evidence type="ECO:0000313" key="1">
    <source>
        <dbReference type="EMBL" id="JAD75812.1"/>
    </source>
</evidence>
<reference evidence="1" key="2">
    <citation type="journal article" date="2015" name="Data Brief">
        <title>Shoot transcriptome of the giant reed, Arundo donax.</title>
        <authorList>
            <person name="Barrero R.A."/>
            <person name="Guerrero F.D."/>
            <person name="Moolhuijzen P."/>
            <person name="Goolsby J.A."/>
            <person name="Tidwell J."/>
            <person name="Bellgard S.E."/>
            <person name="Bellgard M.I."/>
        </authorList>
    </citation>
    <scope>NUCLEOTIDE SEQUENCE</scope>
    <source>
        <tissue evidence="1">Shoot tissue taken approximately 20 cm above the soil surface</tissue>
    </source>
</reference>
<dbReference type="EMBL" id="GBRH01222083">
    <property type="protein sequence ID" value="JAD75812.1"/>
    <property type="molecule type" value="Transcribed_RNA"/>
</dbReference>
<protein>
    <submittedName>
        <fullName evidence="1">Uncharacterized protein</fullName>
    </submittedName>
</protein>